<dbReference type="GO" id="GO:0005179">
    <property type="term" value="F:hormone activity"/>
    <property type="evidence" value="ECO:0007669"/>
    <property type="project" value="UniProtKB-KW"/>
</dbReference>
<feature type="chain" id="PRO_5008899459" evidence="5">
    <location>
        <begin position="28"/>
        <end position="115"/>
    </location>
</feature>
<dbReference type="AlphaFoldDB" id="A0A1D1XFL6"/>
<evidence type="ECO:0000313" key="6">
    <source>
        <dbReference type="EMBL" id="JAT41177.1"/>
    </source>
</evidence>
<protein>
    <submittedName>
        <fullName evidence="6">Keratin, type I cytoskeletal 24</fullName>
    </submittedName>
</protein>
<gene>
    <name evidence="6" type="primary">Krt24_1</name>
    <name evidence="7" type="synonym">Krt24_2</name>
    <name evidence="7" type="ORF">g.57466</name>
    <name evidence="6" type="ORF">g.57468</name>
</gene>
<dbReference type="Pfam" id="PF05498">
    <property type="entry name" value="RALF"/>
    <property type="match status" value="1"/>
</dbReference>
<dbReference type="PANTHER" id="PTHR33136:SF4">
    <property type="entry name" value="PROTEIN RALF-LIKE 32"/>
    <property type="match status" value="1"/>
</dbReference>
<reference evidence="6" key="1">
    <citation type="submission" date="2015-07" db="EMBL/GenBank/DDBJ databases">
        <title>Transcriptome Assembly of Anthurium amnicola.</title>
        <authorList>
            <person name="Suzuki J."/>
        </authorList>
    </citation>
    <scope>NUCLEOTIDE SEQUENCE</scope>
</reference>
<dbReference type="EMBL" id="GDJX01017634">
    <property type="protein sequence ID" value="JAT50302.1"/>
    <property type="molecule type" value="Transcribed_RNA"/>
</dbReference>
<organism evidence="6">
    <name type="scientific">Anthurium amnicola</name>
    <dbReference type="NCBI Taxonomy" id="1678845"/>
    <lineage>
        <taxon>Eukaryota</taxon>
        <taxon>Viridiplantae</taxon>
        <taxon>Streptophyta</taxon>
        <taxon>Embryophyta</taxon>
        <taxon>Tracheophyta</taxon>
        <taxon>Spermatophyta</taxon>
        <taxon>Magnoliopsida</taxon>
        <taxon>Liliopsida</taxon>
        <taxon>Araceae</taxon>
        <taxon>Pothoideae</taxon>
        <taxon>Potheae</taxon>
        <taxon>Anthurium</taxon>
    </lineage>
</organism>
<keyword evidence="2" id="KW-0372">Hormone</keyword>
<dbReference type="EMBL" id="GDJX01026759">
    <property type="protein sequence ID" value="JAT41177.1"/>
    <property type="molecule type" value="Transcribed_RNA"/>
</dbReference>
<dbReference type="GO" id="GO:0019722">
    <property type="term" value="P:calcium-mediated signaling"/>
    <property type="evidence" value="ECO:0007669"/>
    <property type="project" value="TreeGrafter"/>
</dbReference>
<feature type="signal peptide" evidence="5">
    <location>
        <begin position="1"/>
        <end position="27"/>
    </location>
</feature>
<evidence type="ECO:0000256" key="4">
    <source>
        <dbReference type="ARBA" id="ARBA00023157"/>
    </source>
</evidence>
<evidence type="ECO:0000313" key="7">
    <source>
        <dbReference type="EMBL" id="JAT50302.1"/>
    </source>
</evidence>
<evidence type="ECO:0000256" key="2">
    <source>
        <dbReference type="ARBA" id="ARBA00022702"/>
    </source>
</evidence>
<comment type="similarity">
    <text evidence="1">Belongs to the plant rapid alkalinization factor (RALF) family.</text>
</comment>
<keyword evidence="3 5" id="KW-0732">Signal</keyword>
<name>A0A1D1XFL6_9ARAE</name>
<proteinExistence type="inferred from homology"/>
<evidence type="ECO:0000256" key="1">
    <source>
        <dbReference type="ARBA" id="ARBA00009178"/>
    </source>
</evidence>
<evidence type="ECO:0000256" key="3">
    <source>
        <dbReference type="ARBA" id="ARBA00022729"/>
    </source>
</evidence>
<sequence length="115" mass="12727">MKPTRRGGLCVSMACFFLLFWLSRADASPSAGLDGSAVCNGSIAECSVEEEELVMDSEIHRRMLQGGGRYINYRALNPNRPVCNRGPGNSYTGSCLPQRSNPRTRPCNAYYRCRS</sequence>
<evidence type="ECO:0000256" key="5">
    <source>
        <dbReference type="SAM" id="SignalP"/>
    </source>
</evidence>
<keyword evidence="4" id="KW-1015">Disulfide bond</keyword>
<accession>A0A1D1XFL6</accession>
<dbReference type="GO" id="GO:0009506">
    <property type="term" value="C:plasmodesma"/>
    <property type="evidence" value="ECO:0007669"/>
    <property type="project" value="TreeGrafter"/>
</dbReference>
<dbReference type="InterPro" id="IPR008801">
    <property type="entry name" value="RALF"/>
</dbReference>
<dbReference type="PANTHER" id="PTHR33136">
    <property type="entry name" value="RAPID ALKALINIZATION FACTOR-LIKE"/>
    <property type="match status" value="1"/>
</dbReference>